<name>A0A1I7YN33_9BILA</name>
<sequence length="25" mass="2752">MKASSLIRTYNLVQQGGGIPWTAYP</sequence>
<accession>A0A1I7YN33</accession>
<proteinExistence type="predicted"/>
<protein>
    <submittedName>
        <fullName evidence="2">Class I SAM-dependent methyltransferase</fullName>
    </submittedName>
</protein>
<evidence type="ECO:0000313" key="2">
    <source>
        <dbReference type="WBParaSite" id="L893_g17767.t1"/>
    </source>
</evidence>
<dbReference type="WBParaSite" id="L893_g17767.t1">
    <property type="protein sequence ID" value="L893_g17767.t1"/>
    <property type="gene ID" value="L893_g17767"/>
</dbReference>
<organism evidence="1 2">
    <name type="scientific">Steinernema glaseri</name>
    <dbReference type="NCBI Taxonomy" id="37863"/>
    <lineage>
        <taxon>Eukaryota</taxon>
        <taxon>Metazoa</taxon>
        <taxon>Ecdysozoa</taxon>
        <taxon>Nematoda</taxon>
        <taxon>Chromadorea</taxon>
        <taxon>Rhabditida</taxon>
        <taxon>Tylenchina</taxon>
        <taxon>Panagrolaimomorpha</taxon>
        <taxon>Strongyloidoidea</taxon>
        <taxon>Steinernematidae</taxon>
        <taxon>Steinernema</taxon>
    </lineage>
</organism>
<evidence type="ECO:0000313" key="1">
    <source>
        <dbReference type="Proteomes" id="UP000095287"/>
    </source>
</evidence>
<dbReference type="AlphaFoldDB" id="A0A1I7YN33"/>
<dbReference type="Proteomes" id="UP000095287">
    <property type="component" value="Unplaced"/>
</dbReference>
<reference evidence="2" key="1">
    <citation type="submission" date="2016-11" db="UniProtKB">
        <authorList>
            <consortium name="WormBaseParasite"/>
        </authorList>
    </citation>
    <scope>IDENTIFICATION</scope>
</reference>
<keyword evidence="1" id="KW-1185">Reference proteome</keyword>